<dbReference type="AlphaFoldDB" id="A0AAD1Y3W7"/>
<proteinExistence type="predicted"/>
<keyword evidence="3" id="KW-1185">Reference proteome</keyword>
<keyword evidence="1" id="KW-0175">Coiled coil</keyword>
<evidence type="ECO:0000313" key="3">
    <source>
        <dbReference type="Proteomes" id="UP001295684"/>
    </source>
</evidence>
<reference evidence="2" key="1">
    <citation type="submission" date="2023-07" db="EMBL/GenBank/DDBJ databases">
        <authorList>
            <consortium name="AG Swart"/>
            <person name="Singh M."/>
            <person name="Singh A."/>
            <person name="Seah K."/>
            <person name="Emmerich C."/>
        </authorList>
    </citation>
    <scope>NUCLEOTIDE SEQUENCE</scope>
    <source>
        <strain evidence="2">DP1</strain>
    </source>
</reference>
<feature type="coiled-coil region" evidence="1">
    <location>
        <begin position="8"/>
        <end position="219"/>
    </location>
</feature>
<accession>A0AAD1Y3W7</accession>
<dbReference type="Proteomes" id="UP001295684">
    <property type="component" value="Unassembled WGS sequence"/>
</dbReference>
<protein>
    <submittedName>
        <fullName evidence="2">Uncharacterized protein</fullName>
    </submittedName>
</protein>
<comment type="caution">
    <text evidence="2">The sequence shown here is derived from an EMBL/GenBank/DDBJ whole genome shotgun (WGS) entry which is preliminary data.</text>
</comment>
<sequence length="735" mass="85459">MSMDSQLKSEYERIIKEEKLKYKALKKLFVQEKDKYDAEEERVGKMNSRLLDLEKENEELRFSRDRLTKKVEVLQNRCKEIQESKNEGFSFGLGGWLGGETISKEDLEKKNNLISALEEQLELKNEETTQAHEQNFEIKKKFNKEIDELNEKIHEMEKERQTKEIEFQNLVQNKQQISNELNSLKEEKRQLSHQYKSKLDELKQLKVKFKKQIDQTKELVKKNMNYMNDKITQDPIAVLLETFLADFNFSNELREAENEEEIRSFKDAYKDAEAAILSTCYVPYHLKQYTTEQEDMLNLTNSVRNIEHPLNEIWDELSRALRGKLPTDGSHIEQHEIKKKVVQIKMLSDKVGALKIQSKNFFKIFLDQENPRRWDLAIKNGALMNKELVNLLKVFITFLEDEQLLMVTKGEETGMQEISDINSELCSVLSKINQSLEGLNINHKLSINNIYNTIKGLKKEIDTLQKTLRKKSTLMYTYLYDTNDFQECSVDEEDEFSQSKNVLFKKIASFFMPYKNIINNLHCYLVSVTSNTEMARGQISTCQNSVLSIEAIDHIPQTDTHMNICRVQSEDIKQNHHNDFLTSLNIVCRKSKQKMKAASQSYTVTEVSESARKTVTPGMQLDFTSSGYNEPMEFGQAQRNDSATPYKYDTNIDEKLSNGSGNDPVSMSMIAPDNYNRSGNLLEPDFPSKGANFEPHKEEKKANISSMAAKMKSMQDMLNQKLKKVKKINWDLEDE</sequence>
<gene>
    <name evidence="2" type="ORF">ECRASSUSDP1_LOCUS26511</name>
</gene>
<evidence type="ECO:0000256" key="1">
    <source>
        <dbReference type="SAM" id="Coils"/>
    </source>
</evidence>
<name>A0AAD1Y3W7_EUPCR</name>
<organism evidence="2 3">
    <name type="scientific">Euplotes crassus</name>
    <dbReference type="NCBI Taxonomy" id="5936"/>
    <lineage>
        <taxon>Eukaryota</taxon>
        <taxon>Sar</taxon>
        <taxon>Alveolata</taxon>
        <taxon>Ciliophora</taxon>
        <taxon>Intramacronucleata</taxon>
        <taxon>Spirotrichea</taxon>
        <taxon>Hypotrichia</taxon>
        <taxon>Euplotida</taxon>
        <taxon>Euplotidae</taxon>
        <taxon>Moneuplotes</taxon>
    </lineage>
</organism>
<dbReference type="EMBL" id="CAMPGE010027328">
    <property type="protein sequence ID" value="CAI2384971.1"/>
    <property type="molecule type" value="Genomic_DNA"/>
</dbReference>
<feature type="coiled-coil region" evidence="1">
    <location>
        <begin position="447"/>
        <end position="474"/>
    </location>
</feature>
<evidence type="ECO:0000313" key="2">
    <source>
        <dbReference type="EMBL" id="CAI2384971.1"/>
    </source>
</evidence>